<reference evidence="2" key="1">
    <citation type="submission" date="2019-08" db="EMBL/GenBank/DDBJ databases">
        <title>The genome of the North American firefly Photinus pyralis.</title>
        <authorList>
            <consortium name="Photinus pyralis genome working group"/>
            <person name="Fallon T.R."/>
            <person name="Sander Lower S.E."/>
            <person name="Weng J.-K."/>
        </authorList>
    </citation>
    <scope>NUCLEOTIDE SEQUENCE</scope>
    <source>
        <strain evidence="2">TRF0915ILg1</strain>
        <tissue evidence="2">Whole body</tissue>
    </source>
</reference>
<evidence type="ECO:0000313" key="3">
    <source>
        <dbReference type="Proteomes" id="UP000801492"/>
    </source>
</evidence>
<organism evidence="2 3">
    <name type="scientific">Ignelater luminosus</name>
    <name type="common">Cucubano</name>
    <name type="synonym">Pyrophorus luminosus</name>
    <dbReference type="NCBI Taxonomy" id="2038154"/>
    <lineage>
        <taxon>Eukaryota</taxon>
        <taxon>Metazoa</taxon>
        <taxon>Ecdysozoa</taxon>
        <taxon>Arthropoda</taxon>
        <taxon>Hexapoda</taxon>
        <taxon>Insecta</taxon>
        <taxon>Pterygota</taxon>
        <taxon>Neoptera</taxon>
        <taxon>Endopterygota</taxon>
        <taxon>Coleoptera</taxon>
        <taxon>Polyphaga</taxon>
        <taxon>Elateriformia</taxon>
        <taxon>Elateroidea</taxon>
        <taxon>Elateridae</taxon>
        <taxon>Agrypninae</taxon>
        <taxon>Pyrophorini</taxon>
        <taxon>Ignelater</taxon>
    </lineage>
</organism>
<evidence type="ECO:0000256" key="1">
    <source>
        <dbReference type="SAM" id="Coils"/>
    </source>
</evidence>
<sequence length="183" mass="21063">MSDIKIGSGKINDSNESNVTINENINAEDILSERINTLSKIILKQIVEKSDSIKVEARRTCRDATEKLRNHAIEMLGFIRFLKLENQRLNQEKKEHKQVEKQEEKNLIFRENNNKSYASVLSQKQLPTFVIKITAKNTENANQVEKILKTNVDPSKIEISIASLKKLKSGIIVECNKKKMWKN</sequence>
<evidence type="ECO:0000313" key="2">
    <source>
        <dbReference type="EMBL" id="KAF2890592.1"/>
    </source>
</evidence>
<dbReference type="Proteomes" id="UP000801492">
    <property type="component" value="Unassembled WGS sequence"/>
</dbReference>
<dbReference type="AlphaFoldDB" id="A0A8K0G6Q8"/>
<accession>A0A8K0G6Q8</accession>
<feature type="coiled-coil region" evidence="1">
    <location>
        <begin position="79"/>
        <end position="106"/>
    </location>
</feature>
<keyword evidence="1" id="KW-0175">Coiled coil</keyword>
<gene>
    <name evidence="2" type="ORF">ILUMI_15581</name>
</gene>
<dbReference type="EMBL" id="VTPC01049619">
    <property type="protein sequence ID" value="KAF2890592.1"/>
    <property type="molecule type" value="Genomic_DNA"/>
</dbReference>
<comment type="caution">
    <text evidence="2">The sequence shown here is derived from an EMBL/GenBank/DDBJ whole genome shotgun (WGS) entry which is preliminary data.</text>
</comment>
<protein>
    <submittedName>
        <fullName evidence="2">Uncharacterized protein</fullName>
    </submittedName>
</protein>
<keyword evidence="3" id="KW-1185">Reference proteome</keyword>
<proteinExistence type="predicted"/>
<name>A0A8K0G6Q8_IGNLU</name>